<feature type="active site" description="Nucleophile" evidence="9">
    <location>
        <position position="168"/>
    </location>
</feature>
<dbReference type="Gene3D" id="2.40.440.10">
    <property type="entry name" value="L,D-transpeptidase catalytic domain-like"/>
    <property type="match status" value="1"/>
</dbReference>
<reference evidence="11 12" key="1">
    <citation type="submission" date="2018-02" db="EMBL/GenBank/DDBJ databases">
        <authorList>
            <person name="Cohen D.B."/>
            <person name="Kent A.D."/>
        </authorList>
    </citation>
    <scope>NUCLEOTIDE SEQUENCE [LARGE SCALE GENOMIC DNA]</scope>
    <source>
        <strain evidence="11 12">CCAP 1448/3</strain>
    </source>
</reference>
<sequence>MVIAIPFLDSWAIASPQANQPNSPKQTTVINNNSTPTGNIQLQTNPSVLPSSPTLDNPATTPIQNLKLVLKLKERRLYLYRGDKLEVKYTVAVGKPGWETPTGNFKIIQKIKDPAWAHPFKKGVVLPPGPENPLGKRWVAFWTDGTNSIGFHGTPNESVMGRAVSHGCVRMRNRDVVALYDRVSLGTSVIVEP</sequence>
<dbReference type="Pfam" id="PF03734">
    <property type="entry name" value="YkuD"/>
    <property type="match status" value="1"/>
</dbReference>
<evidence type="ECO:0000313" key="12">
    <source>
        <dbReference type="Proteomes" id="UP000238762"/>
    </source>
</evidence>
<dbReference type="EMBL" id="PVWJ01000133">
    <property type="protein sequence ID" value="PSB01079.1"/>
    <property type="molecule type" value="Genomic_DNA"/>
</dbReference>
<keyword evidence="3" id="KW-0328">Glycosyltransferase</keyword>
<feature type="active site" description="Proton donor/acceptor" evidence="9">
    <location>
        <position position="152"/>
    </location>
</feature>
<proteinExistence type="inferred from homology"/>
<dbReference type="PANTHER" id="PTHR30582:SF24">
    <property type="entry name" value="L,D-TRANSPEPTIDASE ERFK_SRFK-RELATED"/>
    <property type="match status" value="1"/>
</dbReference>
<dbReference type="GO" id="GO:0005576">
    <property type="term" value="C:extracellular region"/>
    <property type="evidence" value="ECO:0007669"/>
    <property type="project" value="TreeGrafter"/>
</dbReference>
<dbReference type="CDD" id="cd16913">
    <property type="entry name" value="YkuD_like"/>
    <property type="match status" value="1"/>
</dbReference>
<dbReference type="PANTHER" id="PTHR30582">
    <property type="entry name" value="L,D-TRANSPEPTIDASE"/>
    <property type="match status" value="1"/>
</dbReference>
<dbReference type="GO" id="GO:0018104">
    <property type="term" value="P:peptidoglycan-protein cross-linking"/>
    <property type="evidence" value="ECO:0007669"/>
    <property type="project" value="TreeGrafter"/>
</dbReference>
<evidence type="ECO:0000256" key="5">
    <source>
        <dbReference type="ARBA" id="ARBA00022801"/>
    </source>
</evidence>
<evidence type="ECO:0000256" key="9">
    <source>
        <dbReference type="PROSITE-ProRule" id="PRU01373"/>
    </source>
</evidence>
<keyword evidence="12" id="KW-1185">Reference proteome</keyword>
<name>A0A2T1BYI4_9CYAN</name>
<keyword evidence="4" id="KW-0808">Transferase</keyword>
<evidence type="ECO:0000256" key="4">
    <source>
        <dbReference type="ARBA" id="ARBA00022679"/>
    </source>
</evidence>
<dbReference type="InterPro" id="IPR038063">
    <property type="entry name" value="Transpep_catalytic_dom"/>
</dbReference>
<evidence type="ECO:0000256" key="3">
    <source>
        <dbReference type="ARBA" id="ARBA00022676"/>
    </source>
</evidence>
<evidence type="ECO:0000256" key="2">
    <source>
        <dbReference type="ARBA" id="ARBA00005992"/>
    </source>
</evidence>
<evidence type="ECO:0000256" key="6">
    <source>
        <dbReference type="ARBA" id="ARBA00022960"/>
    </source>
</evidence>
<keyword evidence="5" id="KW-0378">Hydrolase</keyword>
<dbReference type="OrthoDB" id="9787225at2"/>
<dbReference type="PROSITE" id="PS52029">
    <property type="entry name" value="LD_TPASE"/>
    <property type="match status" value="1"/>
</dbReference>
<evidence type="ECO:0000256" key="1">
    <source>
        <dbReference type="ARBA" id="ARBA00004752"/>
    </source>
</evidence>
<organism evidence="11 12">
    <name type="scientific">Merismopedia glauca CCAP 1448/3</name>
    <dbReference type="NCBI Taxonomy" id="1296344"/>
    <lineage>
        <taxon>Bacteria</taxon>
        <taxon>Bacillati</taxon>
        <taxon>Cyanobacteriota</taxon>
        <taxon>Cyanophyceae</taxon>
        <taxon>Synechococcales</taxon>
        <taxon>Merismopediaceae</taxon>
        <taxon>Merismopedia</taxon>
    </lineage>
</organism>
<accession>A0A2T1BYI4</accession>
<dbReference type="GO" id="GO:0071555">
    <property type="term" value="P:cell wall organization"/>
    <property type="evidence" value="ECO:0007669"/>
    <property type="project" value="UniProtKB-UniRule"/>
</dbReference>
<evidence type="ECO:0000313" key="11">
    <source>
        <dbReference type="EMBL" id="PSB01079.1"/>
    </source>
</evidence>
<protein>
    <recommendedName>
        <fullName evidence="10">L,D-TPase catalytic domain-containing protein</fullName>
    </recommendedName>
</protein>
<dbReference type="AlphaFoldDB" id="A0A2T1BYI4"/>
<evidence type="ECO:0000256" key="7">
    <source>
        <dbReference type="ARBA" id="ARBA00022984"/>
    </source>
</evidence>
<dbReference type="RefSeq" id="WP_106290759.1">
    <property type="nucleotide sequence ID" value="NZ_CAWNTC010000167.1"/>
</dbReference>
<dbReference type="GO" id="GO:0071972">
    <property type="term" value="F:peptidoglycan L,D-transpeptidase activity"/>
    <property type="evidence" value="ECO:0007669"/>
    <property type="project" value="TreeGrafter"/>
</dbReference>
<dbReference type="SUPFAM" id="SSF141523">
    <property type="entry name" value="L,D-transpeptidase catalytic domain-like"/>
    <property type="match status" value="1"/>
</dbReference>
<evidence type="ECO:0000259" key="10">
    <source>
        <dbReference type="PROSITE" id="PS52029"/>
    </source>
</evidence>
<dbReference type="GO" id="GO:0016757">
    <property type="term" value="F:glycosyltransferase activity"/>
    <property type="evidence" value="ECO:0007669"/>
    <property type="project" value="UniProtKB-KW"/>
</dbReference>
<keyword evidence="8 9" id="KW-0961">Cell wall biogenesis/degradation</keyword>
<dbReference type="Proteomes" id="UP000238762">
    <property type="component" value="Unassembled WGS sequence"/>
</dbReference>
<dbReference type="InterPro" id="IPR005490">
    <property type="entry name" value="LD_TPept_cat_dom"/>
</dbReference>
<gene>
    <name evidence="11" type="ORF">C7B64_20205</name>
</gene>
<feature type="domain" description="L,D-TPase catalytic" evidence="10">
    <location>
        <begin position="66"/>
        <end position="192"/>
    </location>
</feature>
<keyword evidence="7 9" id="KW-0573">Peptidoglycan synthesis</keyword>
<evidence type="ECO:0000256" key="8">
    <source>
        <dbReference type="ARBA" id="ARBA00023316"/>
    </source>
</evidence>
<dbReference type="UniPathway" id="UPA00219"/>
<dbReference type="InterPro" id="IPR050979">
    <property type="entry name" value="LD-transpeptidase"/>
</dbReference>
<comment type="pathway">
    <text evidence="1 9">Cell wall biogenesis; peptidoglycan biosynthesis.</text>
</comment>
<reference evidence="11 12" key="2">
    <citation type="submission" date="2018-03" db="EMBL/GenBank/DDBJ databases">
        <title>The ancient ancestry and fast evolution of plastids.</title>
        <authorList>
            <person name="Moore K.R."/>
            <person name="Magnabosco C."/>
            <person name="Momper L."/>
            <person name="Gold D.A."/>
            <person name="Bosak T."/>
            <person name="Fournier G.P."/>
        </authorList>
    </citation>
    <scope>NUCLEOTIDE SEQUENCE [LARGE SCALE GENOMIC DNA]</scope>
    <source>
        <strain evidence="11 12">CCAP 1448/3</strain>
    </source>
</reference>
<comment type="similarity">
    <text evidence="2">Belongs to the YkuD family.</text>
</comment>
<comment type="caution">
    <text evidence="11">The sequence shown here is derived from an EMBL/GenBank/DDBJ whole genome shotgun (WGS) entry which is preliminary data.</text>
</comment>
<keyword evidence="6 9" id="KW-0133">Cell shape</keyword>
<dbReference type="GO" id="GO:0008360">
    <property type="term" value="P:regulation of cell shape"/>
    <property type="evidence" value="ECO:0007669"/>
    <property type="project" value="UniProtKB-UniRule"/>
</dbReference>